<organism evidence="1">
    <name type="scientific">Arundo donax</name>
    <name type="common">Giant reed</name>
    <name type="synonym">Donax arundinaceus</name>
    <dbReference type="NCBI Taxonomy" id="35708"/>
    <lineage>
        <taxon>Eukaryota</taxon>
        <taxon>Viridiplantae</taxon>
        <taxon>Streptophyta</taxon>
        <taxon>Embryophyta</taxon>
        <taxon>Tracheophyta</taxon>
        <taxon>Spermatophyta</taxon>
        <taxon>Magnoliopsida</taxon>
        <taxon>Liliopsida</taxon>
        <taxon>Poales</taxon>
        <taxon>Poaceae</taxon>
        <taxon>PACMAD clade</taxon>
        <taxon>Arundinoideae</taxon>
        <taxon>Arundineae</taxon>
        <taxon>Arundo</taxon>
    </lineage>
</organism>
<evidence type="ECO:0000313" key="1">
    <source>
        <dbReference type="EMBL" id="JAE04984.1"/>
    </source>
</evidence>
<proteinExistence type="predicted"/>
<name>A0A0A9F195_ARUDO</name>
<reference evidence="1" key="1">
    <citation type="submission" date="2014-09" db="EMBL/GenBank/DDBJ databases">
        <authorList>
            <person name="Magalhaes I.L.F."/>
            <person name="Oliveira U."/>
            <person name="Santos F.R."/>
            <person name="Vidigal T.H.D.A."/>
            <person name="Brescovit A.D."/>
            <person name="Santos A.J."/>
        </authorList>
    </citation>
    <scope>NUCLEOTIDE SEQUENCE</scope>
    <source>
        <tissue evidence="1">Shoot tissue taken approximately 20 cm above the soil surface</tissue>
    </source>
</reference>
<protein>
    <submittedName>
        <fullName evidence="1">Uncharacterized protein</fullName>
    </submittedName>
</protein>
<reference evidence="1" key="2">
    <citation type="journal article" date="2015" name="Data Brief">
        <title>Shoot transcriptome of the giant reed, Arundo donax.</title>
        <authorList>
            <person name="Barrero R.A."/>
            <person name="Guerrero F.D."/>
            <person name="Moolhuijzen P."/>
            <person name="Goolsby J.A."/>
            <person name="Tidwell J."/>
            <person name="Bellgard S.E."/>
            <person name="Bellgard M.I."/>
        </authorList>
    </citation>
    <scope>NUCLEOTIDE SEQUENCE</scope>
    <source>
        <tissue evidence="1">Shoot tissue taken approximately 20 cm above the soil surface</tissue>
    </source>
</reference>
<dbReference type="EMBL" id="GBRH01192912">
    <property type="protein sequence ID" value="JAE04984.1"/>
    <property type="molecule type" value="Transcribed_RNA"/>
</dbReference>
<dbReference type="AlphaFoldDB" id="A0A0A9F195"/>
<accession>A0A0A9F195</accession>
<sequence length="93" mass="10270">MRESECTRSGGVGRRILSTMDQCGGAEIRSRHGRFRCIFALYGYDKTGGICDGVCFVCFSAGLNAGRSTKHSTLTTRARQGYLQMSYLFLLVD</sequence>